<dbReference type="AlphaFoldDB" id="A0A4R2PSX0"/>
<sequence>MIKSFFQGPWTGKHIWTLILAFFGAVIVANMVMIYFAVNTFHGVEDRDAYAKGRDYNQVIAAGAAQRRLGLDAVLAHRLVEQGGGDAVAVSLTLADAKGAAVPSLKPVLTLRRPSEATLDRTAAMVEPMPGRYTATLDLPKPGKWEIRITAKHPDGTALRWDKPVVLAP</sequence>
<gene>
    <name evidence="2" type="ORF">EV659_101102</name>
</gene>
<keyword evidence="1" id="KW-1133">Transmembrane helix</keyword>
<name>A0A4R2PSX0_RHOSA</name>
<proteinExistence type="predicted"/>
<protein>
    <submittedName>
        <fullName evidence="2">Nitrogen fixation protein FixH</fullName>
    </submittedName>
</protein>
<dbReference type="Proteomes" id="UP000295399">
    <property type="component" value="Unassembled WGS sequence"/>
</dbReference>
<accession>A0A4R2PSX0</accession>
<evidence type="ECO:0000313" key="3">
    <source>
        <dbReference type="Proteomes" id="UP000295399"/>
    </source>
</evidence>
<keyword evidence="1" id="KW-0472">Membrane</keyword>
<dbReference type="InterPro" id="IPR013783">
    <property type="entry name" value="Ig-like_fold"/>
</dbReference>
<dbReference type="OrthoDB" id="1495896at2"/>
<reference evidence="2 3" key="1">
    <citation type="submission" date="2019-03" db="EMBL/GenBank/DDBJ databases">
        <title>Genomic Encyclopedia of Type Strains, Phase IV (KMG-IV): sequencing the most valuable type-strain genomes for metagenomic binning, comparative biology and taxonomic classification.</title>
        <authorList>
            <person name="Goeker M."/>
        </authorList>
    </citation>
    <scope>NUCLEOTIDE SEQUENCE [LARGE SCALE GENOMIC DNA]</scope>
    <source>
        <strain evidence="2 3">DSM 2132</strain>
    </source>
</reference>
<dbReference type="EMBL" id="SLXO01000001">
    <property type="protein sequence ID" value="TCP38204.1"/>
    <property type="molecule type" value="Genomic_DNA"/>
</dbReference>
<dbReference type="Gene3D" id="2.60.40.10">
    <property type="entry name" value="Immunoglobulins"/>
    <property type="match status" value="1"/>
</dbReference>
<evidence type="ECO:0000256" key="1">
    <source>
        <dbReference type="SAM" id="Phobius"/>
    </source>
</evidence>
<organism evidence="2 3">
    <name type="scientific">Rhodothalassium salexigens DSM 2132</name>
    <dbReference type="NCBI Taxonomy" id="1188247"/>
    <lineage>
        <taxon>Bacteria</taxon>
        <taxon>Pseudomonadati</taxon>
        <taxon>Pseudomonadota</taxon>
        <taxon>Alphaproteobacteria</taxon>
        <taxon>Rhodothalassiales</taxon>
        <taxon>Rhodothalassiaceae</taxon>
        <taxon>Rhodothalassium</taxon>
    </lineage>
</organism>
<evidence type="ECO:0000313" key="2">
    <source>
        <dbReference type="EMBL" id="TCP38204.1"/>
    </source>
</evidence>
<keyword evidence="3" id="KW-1185">Reference proteome</keyword>
<feature type="transmembrane region" description="Helical" evidence="1">
    <location>
        <begin position="15"/>
        <end position="38"/>
    </location>
</feature>
<keyword evidence="1" id="KW-0812">Transmembrane</keyword>
<dbReference type="InParanoid" id="A0A4R2PSX0"/>
<dbReference type="Pfam" id="PF05751">
    <property type="entry name" value="FixH"/>
    <property type="match status" value="1"/>
</dbReference>
<dbReference type="RefSeq" id="WP_132706488.1">
    <property type="nucleotide sequence ID" value="NZ_JACIGF010000001.1"/>
</dbReference>
<comment type="caution">
    <text evidence="2">The sequence shown here is derived from an EMBL/GenBank/DDBJ whole genome shotgun (WGS) entry which is preliminary data.</text>
</comment>
<dbReference type="InterPro" id="IPR008620">
    <property type="entry name" value="FixH"/>
</dbReference>